<comment type="caution">
    <text evidence="3">The sequence shown here is derived from an EMBL/GenBank/DDBJ whole genome shotgun (WGS) entry which is preliminary data.</text>
</comment>
<dbReference type="Proteomes" id="UP001596263">
    <property type="component" value="Unassembled WGS sequence"/>
</dbReference>
<dbReference type="InterPro" id="IPR050426">
    <property type="entry name" value="Glycosyltransferase_28"/>
</dbReference>
<evidence type="ECO:0000256" key="1">
    <source>
        <dbReference type="ARBA" id="ARBA00022679"/>
    </source>
</evidence>
<dbReference type="Pfam" id="PF06722">
    <property type="entry name" value="EryCIII-like_C"/>
    <property type="match status" value="1"/>
</dbReference>
<reference evidence="4" key="1">
    <citation type="journal article" date="2019" name="Int. J. Syst. Evol. Microbiol.">
        <title>The Global Catalogue of Microorganisms (GCM) 10K type strain sequencing project: providing services to taxonomists for standard genome sequencing and annotation.</title>
        <authorList>
            <consortium name="The Broad Institute Genomics Platform"/>
            <consortium name="The Broad Institute Genome Sequencing Center for Infectious Disease"/>
            <person name="Wu L."/>
            <person name="Ma J."/>
        </authorList>
    </citation>
    <scope>NUCLEOTIDE SEQUENCE [LARGE SCALE GENOMIC DNA]</scope>
    <source>
        <strain evidence="4">KCTC 42586</strain>
    </source>
</reference>
<dbReference type="Gene3D" id="3.40.50.2000">
    <property type="entry name" value="Glycogen Phosphorylase B"/>
    <property type="match status" value="2"/>
</dbReference>
<dbReference type="PANTHER" id="PTHR48050:SF13">
    <property type="entry name" value="STEROL 3-BETA-GLUCOSYLTRANSFERASE UGT80A2"/>
    <property type="match status" value="1"/>
</dbReference>
<dbReference type="PANTHER" id="PTHR48050">
    <property type="entry name" value="STEROL 3-BETA-GLUCOSYLTRANSFERASE"/>
    <property type="match status" value="1"/>
</dbReference>
<organism evidence="3 4">
    <name type="scientific">Streptomyces coerulescens</name>
    <dbReference type="NCBI Taxonomy" id="29304"/>
    <lineage>
        <taxon>Bacteria</taxon>
        <taxon>Bacillati</taxon>
        <taxon>Actinomycetota</taxon>
        <taxon>Actinomycetes</taxon>
        <taxon>Kitasatosporales</taxon>
        <taxon>Streptomycetaceae</taxon>
        <taxon>Streptomyces</taxon>
    </lineage>
</organism>
<dbReference type="SUPFAM" id="SSF53756">
    <property type="entry name" value="UDP-Glycosyltransferase/glycogen phosphorylase"/>
    <property type="match status" value="1"/>
</dbReference>
<evidence type="ECO:0000313" key="4">
    <source>
        <dbReference type="Proteomes" id="UP001596263"/>
    </source>
</evidence>
<evidence type="ECO:0000259" key="2">
    <source>
        <dbReference type="Pfam" id="PF06722"/>
    </source>
</evidence>
<dbReference type="EMBL" id="JBHSKM010000017">
    <property type="protein sequence ID" value="MFC5216732.1"/>
    <property type="molecule type" value="Genomic_DNA"/>
</dbReference>
<keyword evidence="1" id="KW-0808">Transferase</keyword>
<dbReference type="InterPro" id="IPR010610">
    <property type="entry name" value="EryCIII-like_C"/>
</dbReference>
<gene>
    <name evidence="3" type="ORF">ACFPQ9_23105</name>
</gene>
<accession>A0ABW0CNV2</accession>
<dbReference type="CDD" id="cd03784">
    <property type="entry name" value="GT1_Gtf-like"/>
    <property type="match status" value="1"/>
</dbReference>
<sequence>MRVLCSITGSPSHARACLPLVRALGDAGHDVLVVTADKLAPVLAGERARVEGVYTDITAQGMRLLFEGKLPIPKEFSRFAHDLWATLGAGPQLAEAYDLLLPLAREFRPHVILRDGYEFAALLVAETLGVPQVPAPSGSGQFLDPELLLPLLNDRRRALALPETDDPAAVYRHGRLDCMPAPYSFARPLAPDAVAYRQPRTVTRGERLPDWFAELPADKPLVLASLGTGLPGTVLEFLDKAREFGAPIPVYDPAEPLDTVVEALSALDCAAVVSTLGMPVDTAKAAPHVRVVDRFPQQLLLEHAALFVTHGGYNSIREAVRAGVPMAVRPMFGDQQYNAVRVADLGLGEHIATRGAEPMLETCRRLLADENVTDEARRAQKEMLALPDIDAAVTHLEHLAAAS</sequence>
<keyword evidence="4" id="KW-1185">Reference proteome</keyword>
<evidence type="ECO:0000313" key="3">
    <source>
        <dbReference type="EMBL" id="MFC5216732.1"/>
    </source>
</evidence>
<protein>
    <submittedName>
        <fullName evidence="3">Glycosyltransferase</fullName>
    </submittedName>
</protein>
<dbReference type="RefSeq" id="WP_380856309.1">
    <property type="nucleotide sequence ID" value="NZ_JBHSKM010000017.1"/>
</dbReference>
<dbReference type="InterPro" id="IPR002213">
    <property type="entry name" value="UDP_glucos_trans"/>
</dbReference>
<feature type="domain" description="Erythromycin biosynthesis protein CIII-like C-terminal" evidence="2">
    <location>
        <begin position="260"/>
        <end position="398"/>
    </location>
</feature>
<proteinExistence type="predicted"/>
<name>A0ABW0CNV2_STRCD</name>